<organism evidence="1">
    <name type="scientific">uncultured bacterium Contig643</name>
    <dbReference type="NCBI Taxonomy" id="1393602"/>
    <lineage>
        <taxon>Bacteria</taxon>
        <taxon>environmental samples</taxon>
    </lineage>
</organism>
<dbReference type="Pfam" id="PF14354">
    <property type="entry name" value="Lar_restr_allev"/>
    <property type="match status" value="1"/>
</dbReference>
<proteinExistence type="predicted"/>
<reference evidence="1" key="1">
    <citation type="journal article" date="2013" name="PLoS ONE">
        <title>Metagenomic insights into the carbohydrate-active enzymes carried by the microorganisms adhering to solid digesta in the rumen of cows.</title>
        <authorList>
            <person name="Wang L."/>
            <person name="Hatem A."/>
            <person name="Catalyurek U.V."/>
            <person name="Morrison M."/>
            <person name="Yu Z."/>
        </authorList>
    </citation>
    <scope>NUCLEOTIDE SEQUENCE</scope>
</reference>
<name>W0FM20_9BACT</name>
<accession>W0FM20</accession>
<dbReference type="EMBL" id="KC246783">
    <property type="protein sequence ID" value="AHF24040.1"/>
    <property type="molecule type" value="Genomic_DNA"/>
</dbReference>
<dbReference type="AlphaFoldDB" id="W0FM20"/>
<evidence type="ECO:0000313" key="1">
    <source>
        <dbReference type="EMBL" id="AHF24040.1"/>
    </source>
</evidence>
<protein>
    <recommendedName>
        <fullName evidence="2">Restriction alleviation protein, Lar family</fullName>
    </recommendedName>
</protein>
<sequence>MNIEQKETENLTRASQKLDSCPFCGRKDNLILTVNPYTMFATASCETCNVKMKRSFSGNDRIRELLEELMADAWNKRADLKTEE</sequence>
<evidence type="ECO:0008006" key="2">
    <source>
        <dbReference type="Google" id="ProtNLM"/>
    </source>
</evidence>
<dbReference type="SUPFAM" id="SSF57783">
    <property type="entry name" value="Zinc beta-ribbon"/>
    <property type="match status" value="1"/>
</dbReference>